<proteinExistence type="predicted"/>
<dbReference type="Pfam" id="PF13338">
    <property type="entry name" value="AbiEi_4"/>
    <property type="match status" value="1"/>
</dbReference>
<evidence type="ECO:0000313" key="2">
    <source>
        <dbReference type="EMBL" id="SPD73848.1"/>
    </source>
</evidence>
<reference evidence="2" key="1">
    <citation type="submission" date="2018-01" db="EMBL/GenBank/DDBJ databases">
        <authorList>
            <person name="Regsiter A."/>
            <person name="William W."/>
        </authorList>
    </citation>
    <scope>NUCLEOTIDE SEQUENCE</scope>
    <source>
        <strain evidence="2">TRIP AH-1</strain>
    </source>
</reference>
<dbReference type="EMBL" id="OJIN01000115">
    <property type="protein sequence ID" value="SPD73848.1"/>
    <property type="molecule type" value="Genomic_DNA"/>
</dbReference>
<dbReference type="InterPro" id="IPR025159">
    <property type="entry name" value="AbiEi_N"/>
</dbReference>
<feature type="domain" description="AbiEi antitoxin N-terminal" evidence="1">
    <location>
        <begin position="13"/>
        <end position="64"/>
    </location>
</feature>
<name>A0A445MWJ5_9BACT</name>
<gene>
    <name evidence="2" type="ORF">PITCH_A2010003</name>
</gene>
<sequence>MLSLAGIGKTDRERMAAILRATKGTISVDEAAVILGVSSSDAAKMLARWTKSGWMTRVRRGLYVQVSLESRTTDVVLEDSWLVADRLFAPCYIGGWSAAEYLDLTEQIFSTVVIMTVQKPRDRRPSIKGTAFWLRTVPERALFGLKPVWRGQVKVLISDPSRTLVDMLSDPALGGGIRSVADMFSAYLRSKDKDLELMIKYAQQLGNGAVFKRLGFFLETLAPDETLGMDLCRENMTTGNSRLDPGLKADKLITRWRLWVPESWVLKEGDGR</sequence>
<accession>A0A445MWJ5</accession>
<evidence type="ECO:0000259" key="1">
    <source>
        <dbReference type="Pfam" id="PF13338"/>
    </source>
</evidence>
<protein>
    <recommendedName>
        <fullName evidence="1">AbiEi antitoxin N-terminal domain-containing protein</fullName>
    </recommendedName>
</protein>
<dbReference type="AlphaFoldDB" id="A0A445MWJ5"/>
<organism evidence="2">
    <name type="scientific">uncultured Desulfobacterium sp</name>
    <dbReference type="NCBI Taxonomy" id="201089"/>
    <lineage>
        <taxon>Bacteria</taxon>
        <taxon>Pseudomonadati</taxon>
        <taxon>Thermodesulfobacteriota</taxon>
        <taxon>Desulfobacteria</taxon>
        <taxon>Desulfobacterales</taxon>
        <taxon>Desulfobacteriaceae</taxon>
        <taxon>Desulfobacterium</taxon>
        <taxon>environmental samples</taxon>
    </lineage>
</organism>